<gene>
    <name evidence="1" type="ORF">CRE_21440</name>
</gene>
<dbReference type="Proteomes" id="UP000008281">
    <property type="component" value="Unassembled WGS sequence"/>
</dbReference>
<organism evidence="2">
    <name type="scientific">Caenorhabditis remanei</name>
    <name type="common">Caenorhabditis vulgaris</name>
    <dbReference type="NCBI Taxonomy" id="31234"/>
    <lineage>
        <taxon>Eukaryota</taxon>
        <taxon>Metazoa</taxon>
        <taxon>Ecdysozoa</taxon>
        <taxon>Nematoda</taxon>
        <taxon>Chromadorea</taxon>
        <taxon>Rhabditida</taxon>
        <taxon>Rhabditina</taxon>
        <taxon>Rhabditomorpha</taxon>
        <taxon>Rhabditoidea</taxon>
        <taxon>Rhabditidae</taxon>
        <taxon>Peloderinae</taxon>
        <taxon>Caenorhabditis</taxon>
    </lineage>
</organism>
<proteinExistence type="predicted"/>
<name>E3N3N4_CAERE</name>
<keyword evidence="2" id="KW-1185">Reference proteome</keyword>
<reference evidence="1" key="1">
    <citation type="submission" date="2007-07" db="EMBL/GenBank/DDBJ databases">
        <title>PCAP assembly of the Caenorhabditis remanei genome.</title>
        <authorList>
            <consortium name="The Caenorhabditis remanei Sequencing Consortium"/>
            <person name="Wilson R.K."/>
        </authorList>
    </citation>
    <scope>NUCLEOTIDE SEQUENCE [LARGE SCALE GENOMIC DNA]</scope>
    <source>
        <strain evidence="1">PB4641</strain>
    </source>
</reference>
<protein>
    <submittedName>
        <fullName evidence="1">Uncharacterized protein</fullName>
    </submittedName>
</protein>
<dbReference type="HOGENOM" id="CLU_401286_0_0_1"/>
<dbReference type="OrthoDB" id="5876058at2759"/>
<evidence type="ECO:0000313" key="2">
    <source>
        <dbReference type="Proteomes" id="UP000008281"/>
    </source>
</evidence>
<evidence type="ECO:0000313" key="1">
    <source>
        <dbReference type="EMBL" id="EFO85117.1"/>
    </source>
</evidence>
<dbReference type="STRING" id="31234.E3N3N4"/>
<dbReference type="AlphaFoldDB" id="E3N3N4"/>
<accession>E3N3N4</accession>
<sequence length="830" mass="96214">MTDTILSQWLNPQYLRTLLLDPDKNKSTCIQIARFVAAYYLDYLLFLPKEEEGLLPSLYLWGNIQKDDLKPTDTILDRSKVSSLLPVEYSPALPALLMVKCDSLIEAISYVDHFDDRRTSLILRLLADSLHNKDLTIDFIKTMIVENLPLQMEESQKSPKSASKFSQNFTESILQLDVALQDDLVLFMEQHLISSAEFLFSELPWESEELLPNPIYEDPGDTSDSDEARAFSEIHGYVQLLLESFARTNRLVDQMNFTVKLVTNDTVGVFLKLLRCNELFFQKLPSDISHNYFLHRVLLLMLRITYRHLFSVALRENHPNLGKIAERYKQLLKDESGEHILLQEWFKTAEEDDQERSGVFIDWIQNNYQQTSSLLPLASRSRELWLRRIVLNSTINHRDIRQERTMDWFRSVCHPKHRVCDVVMSQMLFINSQWTSPGFTFIQPGCLALRLSIHPHDLCLGTTTATVNFSASARDILYSPQEELSKYQEKDEEKIFTPRNHPASPDLISKYAEKHEKMTREMAQTARFFTPFEEQLRVFSRQQDELQRELNKETEFLKRAGHYYYPDPLEDVEVLKAGKESVDPPTKQLVDEALAKQLNLLNERLDEVVKGLADRQKSMYIREEDEESEISDIPLHYDDAPVHDDAPVIEKLDFGMLSSRTPAPIGDLSFKESGSEREKYPAFLESGQKTPTLSDNSQKLSTAKSFTNPLFPEKHPKIPIEWMRLLPLEGGSARFADNFLTFTKPKSENMTPRQEDFYKYPDRQIVSERGIGTQTSERMRNGETQMMTRGSYRSEQEVMGENTKKVVNTKSVKKLSEDDMKIVMDRVTKY</sequence>
<dbReference type="eggNOG" id="ENOG502SD2P">
    <property type="taxonomic scope" value="Eukaryota"/>
</dbReference>
<dbReference type="OMA" id="PRTEFTH"/>
<dbReference type="FunCoup" id="E3N3N4">
    <property type="interactions" value="287"/>
</dbReference>
<dbReference type="EMBL" id="DS268520">
    <property type="protein sequence ID" value="EFO85117.1"/>
    <property type="molecule type" value="Genomic_DNA"/>
</dbReference>